<accession>B7GC67</accession>
<evidence type="ECO:0008006" key="6">
    <source>
        <dbReference type="Google" id="ProtNLM"/>
    </source>
</evidence>
<dbReference type="InParanoid" id="B7GC67"/>
<dbReference type="eggNOG" id="KOG4441">
    <property type="taxonomic scope" value="Eukaryota"/>
</dbReference>
<dbReference type="HOGENOM" id="CLU_649683_0_0_1"/>
<dbReference type="OMA" id="WVEKAMI"/>
<name>B7GC67_PHATC</name>
<dbReference type="Proteomes" id="UP000000759">
    <property type="component" value="Chromosome 25"/>
</dbReference>
<dbReference type="Gene3D" id="2.120.10.80">
    <property type="entry name" value="Kelch-type beta propeller"/>
    <property type="match status" value="2"/>
</dbReference>
<dbReference type="RefSeq" id="XP_002184666.1">
    <property type="nucleotide sequence ID" value="XM_002184630.1"/>
</dbReference>
<feature type="signal peptide" evidence="3">
    <location>
        <begin position="1"/>
        <end position="35"/>
    </location>
</feature>
<dbReference type="OrthoDB" id="45365at2759"/>
<dbReference type="STRING" id="556484.B7GC67"/>
<keyword evidence="1" id="KW-0880">Kelch repeat</keyword>
<sequence>MRLAVVSATGTLGFCRLFLGILQAAILASLTFAHADDIGDNSIFQSTMLEAQLPKPLSDMTATYLGSSDDGVYIAGGCDDPNGNVFVDDPDFPGFSCGSISDTLYRFDVSESTIREVAKMPRPRYRHAAFGIQGRLWLVGGRDLNDDIVVEVDSYDTATDTWTTFTDLPVSLATSDVGGFSHGDYGYIVGGYSQDYKAQATTWRLLTTAALVNNSLANDDAVEIVNGLAEARGDVAAAFDNNFGYVSGGFTDVNKFCEPLASVSAYSFDSGEWSSLPDLAFARGDKGLAAFDGHIYALGGERQIENICAVTADTPDPGDLTVAVDVAERFDLGEGNTEWTLLDDLPIHRFRFAAVAVPARHEVLTFGGQQAYNADCQCLAATTDIVQYKEVPQESGTSDAGHGYWLLPMKMIVFAITYMTLIA</sequence>
<dbReference type="EMBL" id="CM000627">
    <property type="protein sequence ID" value="EEC43725.1"/>
    <property type="molecule type" value="Genomic_DNA"/>
</dbReference>
<evidence type="ECO:0000256" key="3">
    <source>
        <dbReference type="SAM" id="SignalP"/>
    </source>
</evidence>
<dbReference type="KEGG" id="pti:PHATRDRAFT_49881"/>
<reference evidence="4 5" key="1">
    <citation type="journal article" date="2008" name="Nature">
        <title>The Phaeodactylum genome reveals the evolutionary history of diatom genomes.</title>
        <authorList>
            <person name="Bowler C."/>
            <person name="Allen A.E."/>
            <person name="Badger J.H."/>
            <person name="Grimwood J."/>
            <person name="Jabbari K."/>
            <person name="Kuo A."/>
            <person name="Maheswari U."/>
            <person name="Martens C."/>
            <person name="Maumus F."/>
            <person name="Otillar R.P."/>
            <person name="Rayko E."/>
            <person name="Salamov A."/>
            <person name="Vandepoele K."/>
            <person name="Beszteri B."/>
            <person name="Gruber A."/>
            <person name="Heijde M."/>
            <person name="Katinka M."/>
            <person name="Mock T."/>
            <person name="Valentin K."/>
            <person name="Verret F."/>
            <person name="Berges J.A."/>
            <person name="Brownlee C."/>
            <person name="Cadoret J.P."/>
            <person name="Chiovitti A."/>
            <person name="Choi C.J."/>
            <person name="Coesel S."/>
            <person name="De Martino A."/>
            <person name="Detter J.C."/>
            <person name="Durkin C."/>
            <person name="Falciatore A."/>
            <person name="Fournet J."/>
            <person name="Haruta M."/>
            <person name="Huysman M.J."/>
            <person name="Jenkins B.D."/>
            <person name="Jiroutova K."/>
            <person name="Jorgensen R.E."/>
            <person name="Joubert Y."/>
            <person name="Kaplan A."/>
            <person name="Kroger N."/>
            <person name="Kroth P.G."/>
            <person name="La Roche J."/>
            <person name="Lindquist E."/>
            <person name="Lommer M."/>
            <person name="Martin-Jezequel V."/>
            <person name="Lopez P.J."/>
            <person name="Lucas S."/>
            <person name="Mangogna M."/>
            <person name="McGinnis K."/>
            <person name="Medlin L.K."/>
            <person name="Montsant A."/>
            <person name="Oudot-Le Secq M.P."/>
            <person name="Napoli C."/>
            <person name="Obornik M."/>
            <person name="Parker M.S."/>
            <person name="Petit J.L."/>
            <person name="Porcel B.M."/>
            <person name="Poulsen N."/>
            <person name="Robison M."/>
            <person name="Rychlewski L."/>
            <person name="Rynearson T.A."/>
            <person name="Schmutz J."/>
            <person name="Shapiro H."/>
            <person name="Siaut M."/>
            <person name="Stanley M."/>
            <person name="Sussman M.R."/>
            <person name="Taylor A.R."/>
            <person name="Vardi A."/>
            <person name="von Dassow P."/>
            <person name="Vyverman W."/>
            <person name="Willis A."/>
            <person name="Wyrwicz L.S."/>
            <person name="Rokhsar D.S."/>
            <person name="Weissenbach J."/>
            <person name="Armbrust E.V."/>
            <person name="Green B.R."/>
            <person name="Van de Peer Y."/>
            <person name="Grigoriev I.V."/>
        </authorList>
    </citation>
    <scope>NUCLEOTIDE SEQUENCE [LARGE SCALE GENOMIC DNA]</scope>
    <source>
        <strain evidence="4 5">CCAP 1055/1</strain>
    </source>
</reference>
<dbReference type="SMR" id="B7GC67"/>
<dbReference type="PANTHER" id="PTHR24412">
    <property type="entry name" value="KELCH PROTEIN"/>
    <property type="match status" value="1"/>
</dbReference>
<protein>
    <recommendedName>
        <fullName evidence="6">Kelch repeat protein</fullName>
    </recommendedName>
</protein>
<keyword evidence="5" id="KW-1185">Reference proteome</keyword>
<reference evidence="5" key="2">
    <citation type="submission" date="2008-08" db="EMBL/GenBank/DDBJ databases">
        <authorList>
            <consortium name="Diatom Consortium"/>
            <person name="Grigoriev I."/>
            <person name="Grimwood J."/>
            <person name="Kuo A."/>
            <person name="Otillar R.P."/>
            <person name="Salamov A."/>
            <person name="Detter J.C."/>
            <person name="Lindquist E."/>
            <person name="Shapiro H."/>
            <person name="Lucas S."/>
            <person name="Glavina del Rio T."/>
            <person name="Pitluck S."/>
            <person name="Rokhsar D."/>
            <person name="Bowler C."/>
        </authorList>
    </citation>
    <scope>GENOME REANNOTATION</scope>
    <source>
        <strain evidence="5">CCAP 1055/1</strain>
    </source>
</reference>
<dbReference type="GeneID" id="7198512"/>
<keyword evidence="3" id="KW-0732">Signal</keyword>
<dbReference type="InterPro" id="IPR011043">
    <property type="entry name" value="Gal_Oxase/kelch_b-propeller"/>
</dbReference>
<evidence type="ECO:0000256" key="2">
    <source>
        <dbReference type="ARBA" id="ARBA00022737"/>
    </source>
</evidence>
<dbReference type="Pfam" id="PF01344">
    <property type="entry name" value="Kelch_1"/>
    <property type="match status" value="1"/>
</dbReference>
<evidence type="ECO:0000313" key="5">
    <source>
        <dbReference type="Proteomes" id="UP000000759"/>
    </source>
</evidence>
<evidence type="ECO:0000256" key="1">
    <source>
        <dbReference type="ARBA" id="ARBA00022441"/>
    </source>
</evidence>
<keyword evidence="2" id="KW-0677">Repeat</keyword>
<dbReference type="AlphaFoldDB" id="B7GC67"/>
<proteinExistence type="predicted"/>
<organism evidence="4 5">
    <name type="scientific">Phaeodactylum tricornutum (strain CCAP 1055/1)</name>
    <dbReference type="NCBI Taxonomy" id="556484"/>
    <lineage>
        <taxon>Eukaryota</taxon>
        <taxon>Sar</taxon>
        <taxon>Stramenopiles</taxon>
        <taxon>Ochrophyta</taxon>
        <taxon>Bacillariophyta</taxon>
        <taxon>Bacillariophyceae</taxon>
        <taxon>Bacillariophycidae</taxon>
        <taxon>Naviculales</taxon>
        <taxon>Phaeodactylaceae</taxon>
        <taxon>Phaeodactylum</taxon>
    </lineage>
</organism>
<dbReference type="PaxDb" id="2850-Phatr49881"/>
<dbReference type="PANTHER" id="PTHR24412:SF441">
    <property type="entry name" value="KELCH-LIKE PROTEIN 28"/>
    <property type="match status" value="1"/>
</dbReference>
<evidence type="ECO:0000313" key="4">
    <source>
        <dbReference type="EMBL" id="EEC43725.1"/>
    </source>
</evidence>
<gene>
    <name evidence="4" type="ORF">PHATRDRAFT_49881</name>
</gene>
<feature type="chain" id="PRO_5002856013" description="Kelch repeat protein" evidence="3">
    <location>
        <begin position="36"/>
        <end position="423"/>
    </location>
</feature>
<dbReference type="InterPro" id="IPR006652">
    <property type="entry name" value="Kelch_1"/>
</dbReference>
<dbReference type="InterPro" id="IPR015915">
    <property type="entry name" value="Kelch-typ_b-propeller"/>
</dbReference>
<dbReference type="SMART" id="SM00612">
    <property type="entry name" value="Kelch"/>
    <property type="match status" value="3"/>
</dbReference>
<dbReference type="SUPFAM" id="SSF50965">
    <property type="entry name" value="Galactose oxidase, central domain"/>
    <property type="match status" value="1"/>
</dbReference>